<feature type="transmembrane region" description="Helical" evidence="3">
    <location>
        <begin position="976"/>
        <end position="996"/>
    </location>
</feature>
<dbReference type="InterPro" id="IPR024862">
    <property type="entry name" value="TRPV"/>
</dbReference>
<reference evidence="4 5" key="1">
    <citation type="submission" date="2018-08" db="EMBL/GenBank/DDBJ databases">
        <title>Genome and evolution of the arbuscular mycorrhizal fungus Diversispora epigaea (formerly Glomus versiforme) and its bacterial endosymbionts.</title>
        <authorList>
            <person name="Sun X."/>
            <person name="Fei Z."/>
            <person name="Harrison M."/>
        </authorList>
    </citation>
    <scope>NUCLEOTIDE SEQUENCE [LARGE SCALE GENOMIC DNA]</scope>
    <source>
        <strain evidence="4 5">IT104</strain>
    </source>
</reference>
<evidence type="ECO:0000256" key="1">
    <source>
        <dbReference type="ARBA" id="ARBA00022737"/>
    </source>
</evidence>
<sequence length="1367" mass="159840">MSKKHHTILPERTLPFSLRKSITRSAGRDPPVFGGCTAISPDSQQIVTFCQETHEFKLYNIEDLSSSRRIFKLECGINDKRRCWSIAISNCVDGEDGRLIALSCFDVRKFRHDEMHSDHKNDLDFGDKVNSRYSDEEYGLKSGDEYRPQTWVISTKDGSEIYTSLESIGGVIRFLNNDDCDDSDQPLKSKNKTVIIIVNASGIFKEIIKKKKRKENRFFSLLAKFKRFELPQQLSTRLSSDHCHNSFELLHTSIIKNHFMVQSFKNRQQIIEMYSLITGDLEMLFKRHESLVAPNVIHGSPIFAISQNEKILAFCRGSPSITLYFMENGLEIATKHLECQRGIYKIADMNFIDADSKLLIVLEEIEYQKVEKEYQYQLVEILKRQIFVVWDLFTTFENSIRQIDYSETPKPLKIDATHRLMNSHGKVLAITDNGGIFSVLDHPDVASIRNPSAKAITEIDITTRDHVYHAIYNIVGERSATSKLEKNQIIINNVEPWHLNKSYFRISVYLDSTKSTQLIISSNTIQVWKYCNNNTIEKRDKRCDRVLEYIWARNKVIDVHELRIGEREFILKVSVSSTKCSTPKTKTIHWPNNVNVLEGACQALYVLGKKKHIVTGHENVNKIKYLIECTQRLARKYITKYGIFRLTSIRYPIMKYLIKSYQESLIKHILNKKINGKNSNIYIPRLYKWEDENNGRSTTEISKSDLHHAISCIEYREDSTVILRCLMDYYADNSKEYNNHGWMFTLSKAIPLLYDNNLNGFVQDLFKKPCFGITEAYTPPLHISPFDQTKGNNAAVIHSLSIKPRLVSNYHNTLWFFLKNLFKRWHYKFQASRNDRKVYMVPLPDFTVYPNPKDLDPKDEEDNNENYSKYFWFLFAFFRIFFWPRRQVINNTKKMSPFLRVIHEEKEKGYKIYQTPTIMAVLDFKWSAARRYFIRHIFILKFNIHNFPLGSVLLPLLDNISSILYDHQILIFPYSLFNPIRAFTALVMWLELLLLLRYFENPGRFIYIINSILNTIWPFFAFMLIAVIAFGHAMFILINQDNSSLRIPTYKIKDTSNLGLYSNITIYQDVDKSSRLDNYYSHFVSSVEAVFFWTNGRWDQLDQWDSFTVNAMSVLGSIILVLIFQNMLIAFMNDVFDKANNRSRIAVYRYHAELVAEYEALEKPFNKKDNPRYIYYIPDPDMIDTWLKETENEKKQKLRLMGENLADLVYSNDYDDVGDNSGDDDDDVDNQENLFYSKESRHTQNEGPSSTMASTINKISFIDEEVFSLKVATAKLNKKSQRNRKSNNKSLKNVSYNKSKNEPLSEDLGLTTNVDDQLPMQENINNLENEFKTRFNTIENEFKTRFDELDQNLKNMLKALNNLNIPK</sequence>
<evidence type="ECO:0008006" key="6">
    <source>
        <dbReference type="Google" id="ProtNLM"/>
    </source>
</evidence>
<keyword evidence="3" id="KW-0472">Membrane</keyword>
<keyword evidence="3" id="KW-0812">Transmembrane</keyword>
<keyword evidence="5" id="KW-1185">Reference proteome</keyword>
<feature type="compositionally biased region" description="Basic residues" evidence="2">
    <location>
        <begin position="1277"/>
        <end position="1287"/>
    </location>
</feature>
<evidence type="ECO:0000256" key="2">
    <source>
        <dbReference type="SAM" id="MobiDB-lite"/>
    </source>
</evidence>
<dbReference type="EMBL" id="PQFF01000130">
    <property type="protein sequence ID" value="RHZ80134.1"/>
    <property type="molecule type" value="Genomic_DNA"/>
</dbReference>
<evidence type="ECO:0000256" key="3">
    <source>
        <dbReference type="SAM" id="Phobius"/>
    </source>
</evidence>
<dbReference type="Proteomes" id="UP000266861">
    <property type="component" value="Unassembled WGS sequence"/>
</dbReference>
<proteinExistence type="predicted"/>
<feature type="transmembrane region" description="Helical" evidence="3">
    <location>
        <begin position="1016"/>
        <end position="1038"/>
    </location>
</feature>
<comment type="caution">
    <text evidence="4">The sequence shown here is derived from an EMBL/GenBank/DDBJ whole genome shotgun (WGS) entry which is preliminary data.</text>
</comment>
<feature type="compositionally biased region" description="Low complexity" evidence="2">
    <location>
        <begin position="1288"/>
        <end position="1298"/>
    </location>
</feature>
<dbReference type="PANTHER" id="PTHR10582">
    <property type="entry name" value="TRANSIENT RECEPTOR POTENTIAL ION CHANNEL PROTEIN"/>
    <property type="match status" value="1"/>
</dbReference>
<dbReference type="SUPFAM" id="SSF82171">
    <property type="entry name" value="DPP6 N-terminal domain-like"/>
    <property type="match status" value="1"/>
</dbReference>
<dbReference type="GO" id="GO:0005216">
    <property type="term" value="F:monoatomic ion channel activity"/>
    <property type="evidence" value="ECO:0007669"/>
    <property type="project" value="InterPro"/>
</dbReference>
<accession>A0A397J4I2</accession>
<keyword evidence="3" id="KW-1133">Transmembrane helix</keyword>
<feature type="region of interest" description="Disordered" evidence="2">
    <location>
        <begin position="1277"/>
        <end position="1310"/>
    </location>
</feature>
<dbReference type="GO" id="GO:0005886">
    <property type="term" value="C:plasma membrane"/>
    <property type="evidence" value="ECO:0007669"/>
    <property type="project" value="TreeGrafter"/>
</dbReference>
<evidence type="ECO:0000313" key="4">
    <source>
        <dbReference type="EMBL" id="RHZ80134.1"/>
    </source>
</evidence>
<evidence type="ECO:0000313" key="5">
    <source>
        <dbReference type="Proteomes" id="UP000266861"/>
    </source>
</evidence>
<protein>
    <recommendedName>
        <fullName evidence="6">Ion transport domain-containing protein</fullName>
    </recommendedName>
</protein>
<feature type="transmembrane region" description="Helical" evidence="3">
    <location>
        <begin position="1111"/>
        <end position="1132"/>
    </location>
</feature>
<organism evidence="4 5">
    <name type="scientific">Diversispora epigaea</name>
    <dbReference type="NCBI Taxonomy" id="1348612"/>
    <lineage>
        <taxon>Eukaryota</taxon>
        <taxon>Fungi</taxon>
        <taxon>Fungi incertae sedis</taxon>
        <taxon>Mucoromycota</taxon>
        <taxon>Glomeromycotina</taxon>
        <taxon>Glomeromycetes</taxon>
        <taxon>Diversisporales</taxon>
        <taxon>Diversisporaceae</taxon>
        <taxon>Diversispora</taxon>
    </lineage>
</organism>
<dbReference type="OrthoDB" id="2352140at2759"/>
<dbReference type="PANTHER" id="PTHR10582:SF2">
    <property type="entry name" value="INACTIVE"/>
    <property type="match status" value="1"/>
</dbReference>
<gene>
    <name evidence="4" type="ORF">Glove_139g125</name>
</gene>
<keyword evidence="1" id="KW-0677">Repeat</keyword>
<dbReference type="STRING" id="1348612.A0A397J4I2"/>
<dbReference type="GO" id="GO:0098703">
    <property type="term" value="P:calcium ion import across plasma membrane"/>
    <property type="evidence" value="ECO:0007669"/>
    <property type="project" value="TreeGrafter"/>
</dbReference>
<name>A0A397J4I2_9GLOM</name>